<dbReference type="EMBL" id="GBXM01010461">
    <property type="protein sequence ID" value="JAH98116.1"/>
    <property type="molecule type" value="Transcribed_RNA"/>
</dbReference>
<accession>A0A0E9X6M1</accession>
<organism evidence="1">
    <name type="scientific">Anguilla anguilla</name>
    <name type="common">European freshwater eel</name>
    <name type="synonym">Muraena anguilla</name>
    <dbReference type="NCBI Taxonomy" id="7936"/>
    <lineage>
        <taxon>Eukaryota</taxon>
        <taxon>Metazoa</taxon>
        <taxon>Chordata</taxon>
        <taxon>Craniata</taxon>
        <taxon>Vertebrata</taxon>
        <taxon>Euteleostomi</taxon>
        <taxon>Actinopterygii</taxon>
        <taxon>Neopterygii</taxon>
        <taxon>Teleostei</taxon>
        <taxon>Anguilliformes</taxon>
        <taxon>Anguillidae</taxon>
        <taxon>Anguilla</taxon>
    </lineage>
</organism>
<protein>
    <submittedName>
        <fullName evidence="1">Uncharacterized protein</fullName>
    </submittedName>
</protein>
<reference evidence="1" key="1">
    <citation type="submission" date="2014-11" db="EMBL/GenBank/DDBJ databases">
        <authorList>
            <person name="Amaro Gonzalez C."/>
        </authorList>
    </citation>
    <scope>NUCLEOTIDE SEQUENCE</scope>
</reference>
<name>A0A0E9X6M1_ANGAN</name>
<evidence type="ECO:0000313" key="1">
    <source>
        <dbReference type="EMBL" id="JAH98116.1"/>
    </source>
</evidence>
<sequence>MHRHLSKNVWEELMTVLSGNRKSKGQYLIKQIFILRRLLVQYRFRPIFLLNHDTQNSPAFIN</sequence>
<proteinExistence type="predicted"/>
<reference evidence="1" key="2">
    <citation type="journal article" date="2015" name="Fish Shellfish Immunol.">
        <title>Early steps in the European eel (Anguilla anguilla)-Vibrio vulnificus interaction in the gills: Role of the RtxA13 toxin.</title>
        <authorList>
            <person name="Callol A."/>
            <person name="Pajuelo D."/>
            <person name="Ebbesson L."/>
            <person name="Teles M."/>
            <person name="MacKenzie S."/>
            <person name="Amaro C."/>
        </authorList>
    </citation>
    <scope>NUCLEOTIDE SEQUENCE</scope>
</reference>
<dbReference type="AlphaFoldDB" id="A0A0E9X6M1"/>